<dbReference type="Proteomes" id="UP000533639">
    <property type="component" value="Unassembled WGS sequence"/>
</dbReference>
<accession>A0A9N8J4J0</accession>
<name>A0A9N8J4J0_9FLAO</name>
<evidence type="ECO:0000313" key="2">
    <source>
        <dbReference type="Proteomes" id="UP000533639"/>
    </source>
</evidence>
<evidence type="ECO:0008006" key="3">
    <source>
        <dbReference type="Google" id="ProtNLM"/>
    </source>
</evidence>
<dbReference type="InterPro" id="IPR021223">
    <property type="entry name" value="AbiGi"/>
</dbReference>
<sequence>MSLSSNTIIHFTQTSDALKGILQDNFKMKYCHENVLLDSELNYAAPMVSFCDIPLSQIKDHIGKYGAYGIGLTKEWAQKNKLNPVLYLQANSYLSKSIYDTYMDILPKQVEWDKITTSQKNLLNILRHVKNYEADLSRGGEVIKNYRFSDEREWRYTPSYEDCMQMAIDPRVYKSEEQKINTNKRLENLRLEFEPNDIKYIIIERENEISEFVEILKKSKGNKYSYNDVERLMTRIITSEQIKTDL</sequence>
<proteinExistence type="predicted"/>
<dbReference type="RefSeq" id="WP_180858827.1">
    <property type="nucleotide sequence ID" value="NZ_CAIJDE010000048.1"/>
</dbReference>
<dbReference type="EMBL" id="CAIJDE010000048">
    <property type="protein sequence ID" value="CAC9975374.1"/>
    <property type="molecule type" value="Genomic_DNA"/>
</dbReference>
<evidence type="ECO:0000313" key="1">
    <source>
        <dbReference type="EMBL" id="CAC9975374.1"/>
    </source>
</evidence>
<dbReference type="AlphaFoldDB" id="A0A9N8J4J0"/>
<protein>
    <recommendedName>
        <fullName evidence="3">Abortive phage resistance protein AbiGi, antitoxin</fullName>
    </recommendedName>
</protein>
<dbReference type="Pfam" id="PF10899">
    <property type="entry name" value="AbiGi"/>
    <property type="match status" value="1"/>
</dbReference>
<comment type="caution">
    <text evidence="1">The sequence shown here is derived from an EMBL/GenBank/DDBJ whole genome shotgun (WGS) entry which is preliminary data.</text>
</comment>
<reference evidence="1 2" key="1">
    <citation type="submission" date="2020-06" db="EMBL/GenBank/DDBJ databases">
        <authorList>
            <person name="Criscuolo A."/>
        </authorList>
    </citation>
    <scope>NUCLEOTIDE SEQUENCE [LARGE SCALE GENOMIC DNA]</scope>
    <source>
        <strain evidence="1">PXU-55</strain>
    </source>
</reference>
<organism evidence="1 2">
    <name type="scientific">Flavobacterium panici</name>
    <dbReference type="NCBI Taxonomy" id="2654843"/>
    <lineage>
        <taxon>Bacteria</taxon>
        <taxon>Pseudomonadati</taxon>
        <taxon>Bacteroidota</taxon>
        <taxon>Flavobacteriia</taxon>
        <taxon>Flavobacteriales</taxon>
        <taxon>Flavobacteriaceae</taxon>
        <taxon>Flavobacterium</taxon>
    </lineage>
</organism>
<gene>
    <name evidence="1" type="ORF">FLAPXU55_03087</name>
</gene>
<keyword evidence="2" id="KW-1185">Reference proteome</keyword>